<comment type="caution">
    <text evidence="1">The sequence shown here is derived from an EMBL/GenBank/DDBJ whole genome shotgun (WGS) entry which is preliminary data.</text>
</comment>
<name>A0A0G1KYH5_UNCK3</name>
<gene>
    <name evidence="1" type="ORF">VE96_C0005G0048</name>
</gene>
<accession>A0A0G1KYH5</accession>
<sequence length="379" mass="42922">MKKETLYAVVIIIALGLIAYLVQSAPHPSNRTEQNTTDSDRTESGVNIKTYTSDNLKVSFQYFNNEKTQVVNIRETVNKILLQVQGKKEKEQSVEVFDKDPKDNLVSAIRKKFLADISRDDCKVMVLSLKKPNYFSYNIETAEIQYGFAPVISSDPRISGSPCPSGYTQVDGVKYFWMDRNHPDRFFFFNIGQYSIFAEDPSLSPSRSSKHLGWEDTFVATELKSFTNKLIGYKIGIPSDYSVNETMQKNEATGLSRLVVSIRRDNMRYPSGTSSNAGSINMIINLCSDTFEQYESNCTDPVADEVLPFTMASKETIAIGGRQASHYIAVQNKEDPDQFDKTESYEYYLMSNGKLRVSMRASSVDKEVLEKIVNSFEFI</sequence>
<dbReference type="EMBL" id="LCIJ01000005">
    <property type="protein sequence ID" value="KKT52959.1"/>
    <property type="molecule type" value="Genomic_DNA"/>
</dbReference>
<evidence type="ECO:0000313" key="1">
    <source>
        <dbReference type="EMBL" id="KKT52959.1"/>
    </source>
</evidence>
<proteinExistence type="predicted"/>
<organism evidence="1 2">
    <name type="scientific">candidate division Kazan bacterium GW2011_GWA1_44_22</name>
    <dbReference type="NCBI Taxonomy" id="1620410"/>
    <lineage>
        <taxon>Bacteria</taxon>
        <taxon>Bacteria division Kazan-3B-28</taxon>
    </lineage>
</organism>
<dbReference type="Proteomes" id="UP000034752">
    <property type="component" value="Unassembled WGS sequence"/>
</dbReference>
<reference evidence="1 2" key="1">
    <citation type="journal article" date="2015" name="Nature">
        <title>rRNA introns, odd ribosomes, and small enigmatic genomes across a large radiation of phyla.</title>
        <authorList>
            <person name="Brown C.T."/>
            <person name="Hug L.A."/>
            <person name="Thomas B.C."/>
            <person name="Sharon I."/>
            <person name="Castelle C.J."/>
            <person name="Singh A."/>
            <person name="Wilkins M.J."/>
            <person name="Williams K.H."/>
            <person name="Banfield J.F."/>
        </authorList>
    </citation>
    <scope>NUCLEOTIDE SEQUENCE [LARGE SCALE GENOMIC DNA]</scope>
</reference>
<protein>
    <submittedName>
        <fullName evidence="1">Uncharacterized protein</fullName>
    </submittedName>
</protein>
<evidence type="ECO:0000313" key="2">
    <source>
        <dbReference type="Proteomes" id="UP000034752"/>
    </source>
</evidence>
<dbReference type="AlphaFoldDB" id="A0A0G1KYH5"/>